<feature type="domain" description="TonB-dependent receptor plug" evidence="10">
    <location>
        <begin position="171"/>
        <end position="249"/>
    </location>
</feature>
<keyword evidence="12" id="KW-0675">Receptor</keyword>
<evidence type="ECO:0000256" key="2">
    <source>
        <dbReference type="ARBA" id="ARBA00022448"/>
    </source>
</evidence>
<dbReference type="RefSeq" id="WP_091870644.1">
    <property type="nucleotide sequence ID" value="NZ_FNAO01000007.1"/>
</dbReference>
<dbReference type="InterPro" id="IPR037066">
    <property type="entry name" value="Plug_dom_sf"/>
</dbReference>
<feature type="compositionally biased region" description="Polar residues" evidence="8">
    <location>
        <begin position="28"/>
        <end position="45"/>
    </location>
</feature>
<evidence type="ECO:0000313" key="13">
    <source>
        <dbReference type="Proteomes" id="UP000199109"/>
    </source>
</evidence>
<name>A0A1G7FPW6_9FLAO</name>
<accession>A0A1G7FPW6</accession>
<dbReference type="PANTHER" id="PTHR40980:SF4">
    <property type="entry name" value="TONB-DEPENDENT RECEPTOR-LIKE BETA-BARREL DOMAIN-CONTAINING PROTEIN"/>
    <property type="match status" value="1"/>
</dbReference>
<dbReference type="Gene3D" id="2.40.170.20">
    <property type="entry name" value="TonB-dependent receptor, beta-barrel domain"/>
    <property type="match status" value="1"/>
</dbReference>
<keyword evidence="4 7" id="KW-0812">Transmembrane</keyword>
<keyword evidence="13" id="KW-1185">Reference proteome</keyword>
<dbReference type="OrthoDB" id="8764943at2"/>
<evidence type="ECO:0000256" key="1">
    <source>
        <dbReference type="ARBA" id="ARBA00004571"/>
    </source>
</evidence>
<dbReference type="STRING" id="641691.SAMN05421636_107222"/>
<dbReference type="Pfam" id="PF14905">
    <property type="entry name" value="OMP_b-brl_3"/>
    <property type="match status" value="1"/>
</dbReference>
<organism evidence="12 13">
    <name type="scientific">Pricia antarctica</name>
    <dbReference type="NCBI Taxonomy" id="641691"/>
    <lineage>
        <taxon>Bacteria</taxon>
        <taxon>Pseudomonadati</taxon>
        <taxon>Bacteroidota</taxon>
        <taxon>Flavobacteriia</taxon>
        <taxon>Flavobacteriales</taxon>
        <taxon>Flavobacteriaceae</taxon>
        <taxon>Pricia</taxon>
    </lineage>
</organism>
<sequence length="853" mass="95736">MKKCFPLFLSLFISFTVFAQSPPDDRTNTPQKPSDTQTNTAQSTPDIEEKSIKISGTVIDKETGQILEYATLVLQSIANPGKVNGGITDGNGRFEVETAPGEYNASIEYIGYKTYKVPQKSFKESIDLGTISLSIAASELAGVEVVGEKTTVEVRLDKKIYNIGKDLTTSGATISDALNNVPSVNVDVEGAISLRGNENVRILINGKPSAMAGFGSTEALKQLPADAIEKVEVITSPSARYDAEGTAGILNIILKKEKTLGFNGSVSANIGYPSSSGITANVNLRTDKFNIFNTTSYRYRDAPGNAFFDNTYSSGRFDRVIEDRIYNRRDKGFNTNLGAEYFLTDNSSLTGSIFYRTSKDEDLTENTNRRFIADQLNSRTFREEGENQDQDSYQISLNYVNKLDEDGQKLTADFQYSKDDEIKNSTIEERTTLPDDNLIVLEDVFENEKQNEYLIQADYVLPMGDAQFEAGYRGNFEQDITDYRLDSLDQASGQFVQNQNLTNKFTYDENVNALYTQYGNKFGPFSFLLGLRLEHTQLKGQLNSAFDNNDFEESLGVDIQANFDKKYLGLFPTLNLIYEFDEEGRENISLGYNRRINRPGGWYINPFPSRSSRTNIFQGNPDLDPAFSNAFDLGYLKRWDKLTLTSSIYYQRETNAFERVQEPTGQVTTDSIQIIRSIPINLATENRYGAEAGLMYNPTKWLRLNGSFNIFKFASEGVFNGVDYGTDNSSWFARFSSKVSLPAKVEWQTNAFYRGPRSTAQTETEGLFGINLAFSKDILNDNGTMSMNVNDLLNSFKRRSVTQTDFFTSRSEFQWRQRSFTFTFTYRFNQAKKRENGRGGGDGGGEGDGEFEG</sequence>
<dbReference type="InterPro" id="IPR008969">
    <property type="entry name" value="CarboxyPept-like_regulatory"/>
</dbReference>
<evidence type="ECO:0000256" key="5">
    <source>
        <dbReference type="ARBA" id="ARBA00023136"/>
    </source>
</evidence>
<dbReference type="SUPFAM" id="SSF56935">
    <property type="entry name" value="Porins"/>
    <property type="match status" value="1"/>
</dbReference>
<protein>
    <submittedName>
        <fullName evidence="12">Outer membrane receptor proteins, mostly Fe transport</fullName>
    </submittedName>
</protein>
<comment type="similarity">
    <text evidence="7">Belongs to the TonB-dependent receptor family.</text>
</comment>
<dbReference type="Gene3D" id="2.60.40.1120">
    <property type="entry name" value="Carboxypeptidase-like, regulatory domain"/>
    <property type="match status" value="1"/>
</dbReference>
<evidence type="ECO:0000259" key="11">
    <source>
        <dbReference type="Pfam" id="PF14905"/>
    </source>
</evidence>
<dbReference type="SUPFAM" id="SSF49464">
    <property type="entry name" value="Carboxypeptidase regulatory domain-like"/>
    <property type="match status" value="1"/>
</dbReference>
<keyword evidence="9" id="KW-0732">Signal</keyword>
<dbReference type="AlphaFoldDB" id="A0A1G7FPW6"/>
<proteinExistence type="inferred from homology"/>
<dbReference type="GO" id="GO:0009279">
    <property type="term" value="C:cell outer membrane"/>
    <property type="evidence" value="ECO:0007669"/>
    <property type="project" value="UniProtKB-SubCell"/>
</dbReference>
<dbReference type="Pfam" id="PF07715">
    <property type="entry name" value="Plug"/>
    <property type="match status" value="1"/>
</dbReference>
<gene>
    <name evidence="12" type="ORF">SAMN05421636_107222</name>
</gene>
<keyword evidence="5 7" id="KW-0472">Membrane</keyword>
<dbReference type="Proteomes" id="UP000199109">
    <property type="component" value="Unassembled WGS sequence"/>
</dbReference>
<dbReference type="InterPro" id="IPR041700">
    <property type="entry name" value="OMP_b-brl_3"/>
</dbReference>
<keyword evidence="3 7" id="KW-1134">Transmembrane beta strand</keyword>
<dbReference type="InterPro" id="IPR039426">
    <property type="entry name" value="TonB-dep_rcpt-like"/>
</dbReference>
<dbReference type="InterPro" id="IPR036942">
    <property type="entry name" value="Beta-barrel_TonB_sf"/>
</dbReference>
<dbReference type="InterPro" id="IPR012910">
    <property type="entry name" value="Plug_dom"/>
</dbReference>
<evidence type="ECO:0000256" key="9">
    <source>
        <dbReference type="SAM" id="SignalP"/>
    </source>
</evidence>
<dbReference type="Pfam" id="PF13620">
    <property type="entry name" value="CarboxypepD_reg"/>
    <property type="match status" value="1"/>
</dbReference>
<dbReference type="EMBL" id="FNAO01000007">
    <property type="protein sequence ID" value="SDE77927.1"/>
    <property type="molecule type" value="Genomic_DNA"/>
</dbReference>
<dbReference type="PANTHER" id="PTHR40980">
    <property type="entry name" value="PLUG DOMAIN-CONTAINING PROTEIN"/>
    <property type="match status" value="1"/>
</dbReference>
<dbReference type="PROSITE" id="PS52016">
    <property type="entry name" value="TONB_DEPENDENT_REC_3"/>
    <property type="match status" value="1"/>
</dbReference>
<evidence type="ECO:0000256" key="8">
    <source>
        <dbReference type="SAM" id="MobiDB-lite"/>
    </source>
</evidence>
<dbReference type="Gene3D" id="2.170.130.10">
    <property type="entry name" value="TonB-dependent receptor, plug domain"/>
    <property type="match status" value="1"/>
</dbReference>
<evidence type="ECO:0000259" key="10">
    <source>
        <dbReference type="Pfam" id="PF07715"/>
    </source>
</evidence>
<evidence type="ECO:0000256" key="3">
    <source>
        <dbReference type="ARBA" id="ARBA00022452"/>
    </source>
</evidence>
<evidence type="ECO:0000256" key="4">
    <source>
        <dbReference type="ARBA" id="ARBA00022692"/>
    </source>
</evidence>
<feature type="region of interest" description="Disordered" evidence="8">
    <location>
        <begin position="22"/>
        <end position="46"/>
    </location>
</feature>
<reference evidence="12 13" key="1">
    <citation type="submission" date="2016-10" db="EMBL/GenBank/DDBJ databases">
        <authorList>
            <person name="de Groot N.N."/>
        </authorList>
    </citation>
    <scope>NUCLEOTIDE SEQUENCE [LARGE SCALE GENOMIC DNA]</scope>
    <source>
        <strain evidence="12 13">DSM 23421</strain>
    </source>
</reference>
<evidence type="ECO:0000313" key="12">
    <source>
        <dbReference type="EMBL" id="SDE77927.1"/>
    </source>
</evidence>
<feature type="domain" description="Outer membrane protein beta-barrel" evidence="11">
    <location>
        <begin position="402"/>
        <end position="826"/>
    </location>
</feature>
<feature type="chain" id="PRO_5011540253" evidence="9">
    <location>
        <begin position="20"/>
        <end position="853"/>
    </location>
</feature>
<comment type="subcellular location">
    <subcellularLocation>
        <location evidence="1 7">Cell outer membrane</location>
        <topology evidence="1 7">Multi-pass membrane protein</topology>
    </subcellularLocation>
</comment>
<evidence type="ECO:0000256" key="7">
    <source>
        <dbReference type="PROSITE-ProRule" id="PRU01360"/>
    </source>
</evidence>
<feature type="region of interest" description="Disordered" evidence="8">
    <location>
        <begin position="833"/>
        <end position="853"/>
    </location>
</feature>
<evidence type="ECO:0000256" key="6">
    <source>
        <dbReference type="ARBA" id="ARBA00023237"/>
    </source>
</evidence>
<keyword evidence="2 7" id="KW-0813">Transport</keyword>
<feature type="signal peptide" evidence="9">
    <location>
        <begin position="1"/>
        <end position="19"/>
    </location>
</feature>
<keyword evidence="6 7" id="KW-0998">Cell outer membrane</keyword>